<protein>
    <submittedName>
        <fullName evidence="1">Uncharacterized protein</fullName>
    </submittedName>
</protein>
<name>A0ACC2F2B2_DALPE</name>
<dbReference type="Proteomes" id="UP001157502">
    <property type="component" value="Chromosome 36"/>
</dbReference>
<gene>
    <name evidence="1" type="ORF">DPEC_G00353280</name>
</gene>
<evidence type="ECO:0000313" key="2">
    <source>
        <dbReference type="Proteomes" id="UP001157502"/>
    </source>
</evidence>
<proteinExistence type="predicted"/>
<comment type="caution">
    <text evidence="1">The sequence shown here is derived from an EMBL/GenBank/DDBJ whole genome shotgun (WGS) entry which is preliminary data.</text>
</comment>
<dbReference type="EMBL" id="CM055763">
    <property type="protein sequence ID" value="KAJ7985553.1"/>
    <property type="molecule type" value="Genomic_DNA"/>
</dbReference>
<accession>A0ACC2F2B2</accession>
<keyword evidence="2" id="KW-1185">Reference proteome</keyword>
<reference evidence="1" key="1">
    <citation type="submission" date="2021-05" db="EMBL/GenBank/DDBJ databases">
        <authorList>
            <person name="Pan Q."/>
            <person name="Jouanno E."/>
            <person name="Zahm M."/>
            <person name="Klopp C."/>
            <person name="Cabau C."/>
            <person name="Louis A."/>
            <person name="Berthelot C."/>
            <person name="Parey E."/>
            <person name="Roest Crollius H."/>
            <person name="Montfort J."/>
            <person name="Robinson-Rechavi M."/>
            <person name="Bouchez O."/>
            <person name="Lampietro C."/>
            <person name="Lopez Roques C."/>
            <person name="Donnadieu C."/>
            <person name="Postlethwait J."/>
            <person name="Bobe J."/>
            <person name="Dillon D."/>
            <person name="Chandos A."/>
            <person name="von Hippel F."/>
            <person name="Guiguen Y."/>
        </authorList>
    </citation>
    <scope>NUCLEOTIDE SEQUENCE</scope>
    <source>
        <strain evidence="1">YG-Jan2019</strain>
    </source>
</reference>
<evidence type="ECO:0000313" key="1">
    <source>
        <dbReference type="EMBL" id="KAJ7985553.1"/>
    </source>
</evidence>
<organism evidence="1 2">
    <name type="scientific">Dallia pectoralis</name>
    <name type="common">Alaska blackfish</name>
    <dbReference type="NCBI Taxonomy" id="75939"/>
    <lineage>
        <taxon>Eukaryota</taxon>
        <taxon>Metazoa</taxon>
        <taxon>Chordata</taxon>
        <taxon>Craniata</taxon>
        <taxon>Vertebrata</taxon>
        <taxon>Euteleostomi</taxon>
        <taxon>Actinopterygii</taxon>
        <taxon>Neopterygii</taxon>
        <taxon>Teleostei</taxon>
        <taxon>Protacanthopterygii</taxon>
        <taxon>Esociformes</taxon>
        <taxon>Umbridae</taxon>
        <taxon>Dallia</taxon>
    </lineage>
</organism>
<sequence>MMSGSLFVTLLVCGTAVARFDPMLEQHWQMWKKTHDKIYQTEVEELGRREIWERNLDLISLHNLEASMGMHTYDLGMNHLGDLTQEEVAQSFASLRVPADLKREPSAFLGSSGAPIPDTVDWREKGYVTSVKMQVMINCCQCSSLCLEFQ</sequence>